<evidence type="ECO:0000259" key="1">
    <source>
        <dbReference type="PROSITE" id="PS50930"/>
    </source>
</evidence>
<gene>
    <name evidence="2" type="ORF">ACFOOI_01335</name>
</gene>
<dbReference type="Gene3D" id="2.40.50.1020">
    <property type="entry name" value="LytTr DNA-binding domain"/>
    <property type="match status" value="1"/>
</dbReference>
<name>A0ABV7YPK7_9BACT</name>
<dbReference type="InterPro" id="IPR007492">
    <property type="entry name" value="LytTR_DNA-bd_dom"/>
</dbReference>
<dbReference type="SMART" id="SM00850">
    <property type="entry name" value="LytTR"/>
    <property type="match status" value="1"/>
</dbReference>
<accession>A0ABV7YPK7</accession>
<feature type="domain" description="HTH LytTR-type" evidence="1">
    <location>
        <begin position="33"/>
        <end position="120"/>
    </location>
</feature>
<dbReference type="RefSeq" id="WP_379834118.1">
    <property type="nucleotide sequence ID" value="NZ_JBHRYQ010000001.1"/>
</dbReference>
<dbReference type="Proteomes" id="UP001595616">
    <property type="component" value="Unassembled WGS sequence"/>
</dbReference>
<dbReference type="EMBL" id="JBHRYQ010000001">
    <property type="protein sequence ID" value="MFC3809283.1"/>
    <property type="molecule type" value="Genomic_DNA"/>
</dbReference>
<proteinExistence type="predicted"/>
<comment type="caution">
    <text evidence="2">The sequence shown here is derived from an EMBL/GenBank/DDBJ whole genome shotgun (WGS) entry which is preliminary data.</text>
</comment>
<keyword evidence="2" id="KW-0238">DNA-binding</keyword>
<dbReference type="Pfam" id="PF04397">
    <property type="entry name" value="LytTR"/>
    <property type="match status" value="1"/>
</dbReference>
<evidence type="ECO:0000313" key="3">
    <source>
        <dbReference type="Proteomes" id="UP001595616"/>
    </source>
</evidence>
<dbReference type="GO" id="GO:0003677">
    <property type="term" value="F:DNA binding"/>
    <property type="evidence" value="ECO:0007669"/>
    <property type="project" value="UniProtKB-KW"/>
</dbReference>
<keyword evidence="3" id="KW-1185">Reference proteome</keyword>
<dbReference type="PROSITE" id="PS50930">
    <property type="entry name" value="HTH_LYTTR"/>
    <property type="match status" value="1"/>
</dbReference>
<organism evidence="2 3">
    <name type="scientific">Lacihabitans lacunae</name>
    <dbReference type="NCBI Taxonomy" id="1028214"/>
    <lineage>
        <taxon>Bacteria</taxon>
        <taxon>Pseudomonadati</taxon>
        <taxon>Bacteroidota</taxon>
        <taxon>Cytophagia</taxon>
        <taxon>Cytophagales</taxon>
        <taxon>Leadbetterellaceae</taxon>
        <taxon>Lacihabitans</taxon>
    </lineage>
</organism>
<evidence type="ECO:0000313" key="2">
    <source>
        <dbReference type="EMBL" id="MFC3809283.1"/>
    </source>
</evidence>
<protein>
    <submittedName>
        <fullName evidence="2">LytTR family transcriptional regulator DNA-binding domain-containing protein</fullName>
    </submittedName>
</protein>
<reference evidence="3" key="1">
    <citation type="journal article" date="2019" name="Int. J. Syst. Evol. Microbiol.">
        <title>The Global Catalogue of Microorganisms (GCM) 10K type strain sequencing project: providing services to taxonomists for standard genome sequencing and annotation.</title>
        <authorList>
            <consortium name="The Broad Institute Genomics Platform"/>
            <consortium name="The Broad Institute Genome Sequencing Center for Infectious Disease"/>
            <person name="Wu L."/>
            <person name="Ma J."/>
        </authorList>
    </citation>
    <scope>NUCLEOTIDE SEQUENCE [LARGE SCALE GENOMIC DNA]</scope>
    <source>
        <strain evidence="3">CECT 7956</strain>
    </source>
</reference>
<sequence>MKTQRKKIIETTDKRLSPFSQIHVGSRTYLSSSEIVMISAETSYSYIHLNDGKRIIVSTNIQKLQERLLGVRNMVRVHRSHIINTRYLKSIDGTKAYLTHDNQCVISRRKRIDLINAIQIIK</sequence>